<evidence type="ECO:0000259" key="9">
    <source>
        <dbReference type="PROSITE" id="PS50071"/>
    </source>
</evidence>
<evidence type="ECO:0000256" key="3">
    <source>
        <dbReference type="ARBA" id="ARBA00023125"/>
    </source>
</evidence>
<dbReference type="SMART" id="SM00389">
    <property type="entry name" value="HOX"/>
    <property type="match status" value="1"/>
</dbReference>
<dbReference type="PROSITE" id="PS50071">
    <property type="entry name" value="HOMEOBOX_2"/>
    <property type="match status" value="1"/>
</dbReference>
<dbReference type="GO" id="GO:0000981">
    <property type="term" value="F:DNA-binding transcription factor activity, RNA polymerase II-specific"/>
    <property type="evidence" value="ECO:0007669"/>
    <property type="project" value="TreeGrafter"/>
</dbReference>
<dbReference type="STRING" id="4846.A0A367KRT6"/>
<accession>A0A367KRT6</accession>
<dbReference type="PANTHER" id="PTHR45793">
    <property type="entry name" value="HOMEOBOX PROTEIN"/>
    <property type="match status" value="1"/>
</dbReference>
<dbReference type="OrthoDB" id="6159439at2759"/>
<dbReference type="InterPro" id="IPR001356">
    <property type="entry name" value="HD"/>
</dbReference>
<evidence type="ECO:0000256" key="7">
    <source>
        <dbReference type="RuleBase" id="RU000682"/>
    </source>
</evidence>
<keyword evidence="4 6" id="KW-0371">Homeobox</keyword>
<evidence type="ECO:0000256" key="5">
    <source>
        <dbReference type="ARBA" id="ARBA00023242"/>
    </source>
</evidence>
<evidence type="ECO:0000256" key="1">
    <source>
        <dbReference type="ARBA" id="ARBA00004123"/>
    </source>
</evidence>
<reference evidence="10 11" key="1">
    <citation type="journal article" date="2018" name="G3 (Bethesda)">
        <title>Phylogenetic and Phylogenomic Definition of Rhizopus Species.</title>
        <authorList>
            <person name="Gryganskyi A.P."/>
            <person name="Golan J."/>
            <person name="Dolatabadi S."/>
            <person name="Mondo S."/>
            <person name="Robb S."/>
            <person name="Idnurm A."/>
            <person name="Muszewska A."/>
            <person name="Steczkiewicz K."/>
            <person name="Masonjones S."/>
            <person name="Liao H.L."/>
            <person name="Gajdeczka M.T."/>
            <person name="Anike F."/>
            <person name="Vuek A."/>
            <person name="Anishchenko I.M."/>
            <person name="Voigt K."/>
            <person name="de Hoog G.S."/>
            <person name="Smith M.E."/>
            <person name="Heitman J."/>
            <person name="Vilgalys R."/>
            <person name="Stajich J.E."/>
        </authorList>
    </citation>
    <scope>NUCLEOTIDE SEQUENCE [LARGE SCALE GENOMIC DNA]</scope>
    <source>
        <strain evidence="10 11">LSU 92-RS-03</strain>
    </source>
</reference>
<dbReference type="AlphaFoldDB" id="A0A367KRT6"/>
<dbReference type="GO" id="GO:0000978">
    <property type="term" value="F:RNA polymerase II cis-regulatory region sequence-specific DNA binding"/>
    <property type="evidence" value="ECO:0007669"/>
    <property type="project" value="TreeGrafter"/>
</dbReference>
<dbReference type="PANTHER" id="PTHR45793:SF5">
    <property type="entry name" value="HOMEOTIC PROTEIN OCELLILESS"/>
    <property type="match status" value="1"/>
</dbReference>
<keyword evidence="2" id="KW-0217">Developmental protein</keyword>
<name>A0A367KRT6_RHIST</name>
<dbReference type="EMBL" id="PJQM01000559">
    <property type="protein sequence ID" value="RCI04850.1"/>
    <property type="molecule type" value="Genomic_DNA"/>
</dbReference>
<dbReference type="Proteomes" id="UP000253551">
    <property type="component" value="Unassembled WGS sequence"/>
</dbReference>
<evidence type="ECO:0000256" key="2">
    <source>
        <dbReference type="ARBA" id="ARBA00022473"/>
    </source>
</evidence>
<organism evidence="10 11">
    <name type="scientific">Rhizopus stolonifer</name>
    <name type="common">Rhizopus nigricans</name>
    <dbReference type="NCBI Taxonomy" id="4846"/>
    <lineage>
        <taxon>Eukaryota</taxon>
        <taxon>Fungi</taxon>
        <taxon>Fungi incertae sedis</taxon>
        <taxon>Mucoromycota</taxon>
        <taxon>Mucoromycotina</taxon>
        <taxon>Mucoromycetes</taxon>
        <taxon>Mucorales</taxon>
        <taxon>Mucorineae</taxon>
        <taxon>Rhizopodaceae</taxon>
        <taxon>Rhizopus</taxon>
    </lineage>
</organism>
<feature type="region of interest" description="Disordered" evidence="8">
    <location>
        <begin position="94"/>
        <end position="124"/>
    </location>
</feature>
<feature type="region of interest" description="Disordered" evidence="8">
    <location>
        <begin position="252"/>
        <end position="290"/>
    </location>
</feature>
<evidence type="ECO:0000256" key="8">
    <source>
        <dbReference type="SAM" id="MobiDB-lite"/>
    </source>
</evidence>
<evidence type="ECO:0000313" key="10">
    <source>
        <dbReference type="EMBL" id="RCI04850.1"/>
    </source>
</evidence>
<gene>
    <name evidence="10" type="ORF">CU098_012633</name>
</gene>
<sequence>MPKRKYNHNISDQEAALTYEDYDVASLNSYSSSDDECQVPVRSRKRFRPHEISILEDMYQHCEKPSTEIKQAVASRFNTKIERIQIWFQNRRAKEKKLKTQEHPSRGSSPVSVGTSPPQGTSTVTQQDTHLQTFEPRLTPLPQFFGQEDVRSVTKKPMSMSHMPPSPKTNQLILEYPESSHVYDRSITPPYQDMLGSQAMHYLYHCGTYDVSQQSMLAMNPNIDYSKYGGNSIDPNILNHYGRQTSVIQEFQSLSPSQQQGTEQPTHIVKEEHIPPQDQHKSKGKQKSAR</sequence>
<dbReference type="Pfam" id="PF00046">
    <property type="entry name" value="Homeodomain"/>
    <property type="match status" value="1"/>
</dbReference>
<keyword evidence="11" id="KW-1185">Reference proteome</keyword>
<dbReference type="InterPro" id="IPR009057">
    <property type="entry name" value="Homeodomain-like_sf"/>
</dbReference>
<evidence type="ECO:0000256" key="6">
    <source>
        <dbReference type="PROSITE-ProRule" id="PRU00108"/>
    </source>
</evidence>
<feature type="compositionally biased region" description="Polar residues" evidence="8">
    <location>
        <begin position="252"/>
        <end position="265"/>
    </location>
</feature>
<feature type="compositionally biased region" description="Low complexity" evidence="8">
    <location>
        <begin position="106"/>
        <end position="118"/>
    </location>
</feature>
<feature type="domain" description="Homeobox" evidence="9">
    <location>
        <begin position="38"/>
        <end position="98"/>
    </location>
</feature>
<feature type="compositionally biased region" description="Basic and acidic residues" evidence="8">
    <location>
        <begin position="268"/>
        <end position="281"/>
    </location>
</feature>
<comment type="caution">
    <text evidence="10">The sequence shown here is derived from an EMBL/GenBank/DDBJ whole genome shotgun (WGS) entry which is preliminary data.</text>
</comment>
<keyword evidence="5 6" id="KW-0539">Nucleus</keyword>
<keyword evidence="3 6" id="KW-0238">DNA-binding</keyword>
<feature type="DNA-binding region" description="Homeobox" evidence="6">
    <location>
        <begin position="40"/>
        <end position="99"/>
    </location>
</feature>
<comment type="subcellular location">
    <subcellularLocation>
        <location evidence="1 6 7">Nucleus</location>
    </subcellularLocation>
</comment>
<protein>
    <recommendedName>
        <fullName evidence="9">Homeobox domain-containing protein</fullName>
    </recommendedName>
</protein>
<dbReference type="CDD" id="cd00086">
    <property type="entry name" value="homeodomain"/>
    <property type="match status" value="1"/>
</dbReference>
<evidence type="ECO:0000313" key="11">
    <source>
        <dbReference type="Proteomes" id="UP000253551"/>
    </source>
</evidence>
<dbReference type="GO" id="GO:0005634">
    <property type="term" value="C:nucleus"/>
    <property type="evidence" value="ECO:0007669"/>
    <property type="project" value="UniProtKB-SubCell"/>
</dbReference>
<proteinExistence type="predicted"/>
<dbReference type="Gene3D" id="1.10.10.60">
    <property type="entry name" value="Homeodomain-like"/>
    <property type="match status" value="1"/>
</dbReference>
<dbReference type="SUPFAM" id="SSF46689">
    <property type="entry name" value="Homeodomain-like"/>
    <property type="match status" value="1"/>
</dbReference>
<evidence type="ECO:0000256" key="4">
    <source>
        <dbReference type="ARBA" id="ARBA00023155"/>
    </source>
</evidence>